<evidence type="ECO:0000256" key="1">
    <source>
        <dbReference type="SAM" id="MobiDB-lite"/>
    </source>
</evidence>
<dbReference type="EMBL" id="JAEPRB010000089">
    <property type="protein sequence ID" value="KAG2222194.1"/>
    <property type="molecule type" value="Genomic_DNA"/>
</dbReference>
<dbReference type="OrthoDB" id="10254221at2759"/>
<reference evidence="3 4" key="1">
    <citation type="submission" date="2020-12" db="EMBL/GenBank/DDBJ databases">
        <title>Metabolic potential, ecology and presence of endohyphal bacteria is reflected in genomic diversity of Mucoromycotina.</title>
        <authorList>
            <person name="Muszewska A."/>
            <person name="Okrasinska A."/>
            <person name="Steczkiewicz K."/>
            <person name="Drgas O."/>
            <person name="Orlowska M."/>
            <person name="Perlinska-Lenart U."/>
            <person name="Aleksandrzak-Piekarczyk T."/>
            <person name="Szatraj K."/>
            <person name="Zielenkiewicz U."/>
            <person name="Pilsyk S."/>
            <person name="Malc E."/>
            <person name="Mieczkowski P."/>
            <person name="Kruszewska J.S."/>
            <person name="Biernat P."/>
            <person name="Pawlowska J."/>
        </authorList>
    </citation>
    <scope>NUCLEOTIDE SEQUENCE [LARGE SCALE GENOMIC DNA]</scope>
    <source>
        <strain evidence="3 4">CBS 142.35</strain>
    </source>
</reference>
<evidence type="ECO:0000259" key="2">
    <source>
        <dbReference type="Pfam" id="PF05368"/>
    </source>
</evidence>
<evidence type="ECO:0000313" key="3">
    <source>
        <dbReference type="EMBL" id="KAG2222194.1"/>
    </source>
</evidence>
<organism evidence="3 4">
    <name type="scientific">Circinella minor</name>
    <dbReference type="NCBI Taxonomy" id="1195481"/>
    <lineage>
        <taxon>Eukaryota</taxon>
        <taxon>Fungi</taxon>
        <taxon>Fungi incertae sedis</taxon>
        <taxon>Mucoromycota</taxon>
        <taxon>Mucoromycotina</taxon>
        <taxon>Mucoromycetes</taxon>
        <taxon>Mucorales</taxon>
        <taxon>Lichtheimiaceae</taxon>
        <taxon>Circinella</taxon>
    </lineage>
</organism>
<keyword evidence="4" id="KW-1185">Reference proteome</keyword>
<dbReference type="Pfam" id="PF05368">
    <property type="entry name" value="NmrA"/>
    <property type="match status" value="1"/>
</dbReference>
<dbReference type="PANTHER" id="PTHR47129:SF1">
    <property type="entry name" value="NMRA-LIKE DOMAIN-CONTAINING PROTEIN"/>
    <property type="match status" value="1"/>
</dbReference>
<feature type="compositionally biased region" description="Basic and acidic residues" evidence="1">
    <location>
        <begin position="261"/>
        <end position="273"/>
    </location>
</feature>
<feature type="region of interest" description="Disordered" evidence="1">
    <location>
        <begin position="261"/>
        <end position="291"/>
    </location>
</feature>
<feature type="domain" description="NmrA-like" evidence="2">
    <location>
        <begin position="34"/>
        <end position="256"/>
    </location>
</feature>
<dbReference type="Gene3D" id="3.40.50.720">
    <property type="entry name" value="NAD(P)-binding Rossmann-like Domain"/>
    <property type="match status" value="1"/>
</dbReference>
<sequence>MSQQQQPIAISNVDSFLGYVLAYRFLQGRRQEQQQQEIRVLARDPQNVQDLERMGAKVIQIDYQNEQRIQRELERVSLLLMIPEDSSNARQEGDVLIRAARQANVQYIGLFSLVGADEAQEKQQRAVRNILELEQQVQQQFRDKHAILRSSLFNQIFYYLDPMIEGRNQLDLPVSQERKWSTVDVRDIADAVYNLSRQNGQRENTFFGTLGNEKRLYQFTGNQTRNGQEIVREWSQALGNGRKIEYKQIQPQELEQYLRGIRDDSRFRNRPDDNNDQDQDDRQRRDRPHSLPLGRFLNDEFIRLLNDIFALADRGKLENSTRDLQQLLGRQPQEIGEYFQNNRDNFNKLR</sequence>
<dbReference type="SUPFAM" id="SSF51735">
    <property type="entry name" value="NAD(P)-binding Rossmann-fold domains"/>
    <property type="match status" value="1"/>
</dbReference>
<dbReference type="InterPro" id="IPR052718">
    <property type="entry name" value="NmrA-type_oxidoreductase"/>
</dbReference>
<proteinExistence type="predicted"/>
<dbReference type="PANTHER" id="PTHR47129">
    <property type="entry name" value="QUINONE OXIDOREDUCTASE 2"/>
    <property type="match status" value="1"/>
</dbReference>
<dbReference type="InterPro" id="IPR008030">
    <property type="entry name" value="NmrA-like"/>
</dbReference>
<protein>
    <recommendedName>
        <fullName evidence="2">NmrA-like domain-containing protein</fullName>
    </recommendedName>
</protein>
<dbReference type="Proteomes" id="UP000646827">
    <property type="component" value="Unassembled WGS sequence"/>
</dbReference>
<accession>A0A8H7S260</accession>
<dbReference type="InterPro" id="IPR036291">
    <property type="entry name" value="NAD(P)-bd_dom_sf"/>
</dbReference>
<gene>
    <name evidence="3" type="ORF">INT45_014091</name>
</gene>
<evidence type="ECO:0000313" key="4">
    <source>
        <dbReference type="Proteomes" id="UP000646827"/>
    </source>
</evidence>
<dbReference type="AlphaFoldDB" id="A0A8H7S260"/>
<name>A0A8H7S260_9FUNG</name>
<comment type="caution">
    <text evidence="3">The sequence shown here is derived from an EMBL/GenBank/DDBJ whole genome shotgun (WGS) entry which is preliminary data.</text>
</comment>